<evidence type="ECO:0000313" key="3">
    <source>
        <dbReference type="Proteomes" id="UP000759298"/>
    </source>
</evidence>
<evidence type="ECO:0008006" key="4">
    <source>
        <dbReference type="Google" id="ProtNLM"/>
    </source>
</evidence>
<sequence>MPSRLVPFVLALLLLSTGGVAAAQGNDTQGARAQWWSSLEACSSQNRPACDRAVELAAQLFERTDRDVATTWMKACLAGDQDRCEIGYRRFKNTTFAEDPHPISHMFARVSCFAGISDLCRPWDDFETTDPGKRALVMADMCMQGALPDTCYRALAYFRNEKGFYNAITYDLAETLCERYESGSACRVWAEALEANWDHRRAYRFHRKACETGLQESCPDAARLKKRVDYEDRQADAAREAQVRREAAAQQASAWRSQAYNAGYTSPGTYRAPTTPFGSSARDIANWQRYEKNLCLGNPVNKYC</sequence>
<evidence type="ECO:0000313" key="2">
    <source>
        <dbReference type="EMBL" id="MBY8336522.1"/>
    </source>
</evidence>
<feature type="signal peptide" evidence="1">
    <location>
        <begin position="1"/>
        <end position="22"/>
    </location>
</feature>
<name>A0ABS7PCW0_9SPHN</name>
<feature type="chain" id="PRO_5047527809" description="Beta-lactamase" evidence="1">
    <location>
        <begin position="23"/>
        <end position="304"/>
    </location>
</feature>
<gene>
    <name evidence="2" type="ORF">KYN89_05635</name>
</gene>
<organism evidence="2 3">
    <name type="scientific">Alteriqipengyuania abyssalis</name>
    <dbReference type="NCBI Taxonomy" id="2860200"/>
    <lineage>
        <taxon>Bacteria</taxon>
        <taxon>Pseudomonadati</taxon>
        <taxon>Pseudomonadota</taxon>
        <taxon>Alphaproteobacteria</taxon>
        <taxon>Sphingomonadales</taxon>
        <taxon>Erythrobacteraceae</taxon>
        <taxon>Alteriqipengyuania</taxon>
    </lineage>
</organism>
<dbReference type="RefSeq" id="WP_222824206.1">
    <property type="nucleotide sequence ID" value="NZ_JAHWXP010000002.1"/>
</dbReference>
<dbReference type="EMBL" id="JAHWXP010000002">
    <property type="protein sequence ID" value="MBY8336522.1"/>
    <property type="molecule type" value="Genomic_DNA"/>
</dbReference>
<proteinExistence type="predicted"/>
<protein>
    <recommendedName>
        <fullName evidence="4">Beta-lactamase</fullName>
    </recommendedName>
</protein>
<comment type="caution">
    <text evidence="2">The sequence shown here is derived from an EMBL/GenBank/DDBJ whole genome shotgun (WGS) entry which is preliminary data.</text>
</comment>
<keyword evidence="3" id="KW-1185">Reference proteome</keyword>
<reference evidence="2 3" key="1">
    <citation type="submission" date="2021-07" db="EMBL/GenBank/DDBJ databases">
        <title>Alteriqipengyuania abyssalis NZ-12B nov, sp.nov isolated from deep sea sponge in pacific ocean.</title>
        <authorList>
            <person name="Tareen S."/>
            <person name="Wink J."/>
        </authorList>
    </citation>
    <scope>NUCLEOTIDE SEQUENCE [LARGE SCALE GENOMIC DNA]</scope>
    <source>
        <strain evidence="2 3">NZ-12B</strain>
    </source>
</reference>
<evidence type="ECO:0000256" key="1">
    <source>
        <dbReference type="SAM" id="SignalP"/>
    </source>
</evidence>
<dbReference type="Proteomes" id="UP000759298">
    <property type="component" value="Unassembled WGS sequence"/>
</dbReference>
<accession>A0ABS7PCW0</accession>
<keyword evidence="1" id="KW-0732">Signal</keyword>